<dbReference type="InterPro" id="IPR050834">
    <property type="entry name" value="Glycosyltransf_2"/>
</dbReference>
<evidence type="ECO:0000313" key="4">
    <source>
        <dbReference type="EMBL" id="TQR96791.1"/>
    </source>
</evidence>
<keyword evidence="5" id="KW-1185">Reference proteome</keyword>
<keyword evidence="1" id="KW-0808">Transferase</keyword>
<organism evidence="4 5">
    <name type="scientific">Paenibacillus ottowii</name>
    <dbReference type="NCBI Taxonomy" id="2315729"/>
    <lineage>
        <taxon>Bacteria</taxon>
        <taxon>Bacillati</taxon>
        <taxon>Bacillota</taxon>
        <taxon>Bacilli</taxon>
        <taxon>Bacillales</taxon>
        <taxon>Paenibacillaceae</taxon>
        <taxon>Paenibacillus</taxon>
    </lineage>
</organism>
<dbReference type="PANTHER" id="PTHR43685">
    <property type="entry name" value="GLYCOSYLTRANSFERASE"/>
    <property type="match status" value="1"/>
</dbReference>
<feature type="domain" description="Glycosyltransferase 2-like" evidence="2">
    <location>
        <begin position="6"/>
        <end position="137"/>
    </location>
</feature>
<dbReference type="Pfam" id="PF00535">
    <property type="entry name" value="Glycos_transf_2"/>
    <property type="match status" value="1"/>
</dbReference>
<evidence type="ECO:0000259" key="3">
    <source>
        <dbReference type="Pfam" id="PF02709"/>
    </source>
</evidence>
<dbReference type="Pfam" id="PF02709">
    <property type="entry name" value="Glyco_transf_7C"/>
    <property type="match status" value="1"/>
</dbReference>
<dbReference type="InterPro" id="IPR029044">
    <property type="entry name" value="Nucleotide-diphossugar_trans"/>
</dbReference>
<dbReference type="Gene3D" id="3.90.550.10">
    <property type="entry name" value="Spore Coat Polysaccharide Biosynthesis Protein SpsA, Chain A"/>
    <property type="match status" value="1"/>
</dbReference>
<dbReference type="InterPro" id="IPR027791">
    <property type="entry name" value="Galactosyl_T_C"/>
</dbReference>
<reference evidence="4 5" key="1">
    <citation type="submission" date="2019-07" db="EMBL/GenBank/DDBJ databases">
        <title>Paenibacillus ottowii sp. nov. isolated from a fermentation system processing bovine manure.</title>
        <authorList>
            <person name="Velazquez L.F."/>
            <person name="Rajbanshi S."/>
            <person name="Guan S."/>
            <person name="Hinchee M."/>
            <person name="Welsh A."/>
        </authorList>
    </citation>
    <scope>NUCLEOTIDE SEQUENCE [LARGE SCALE GENOMIC DNA]</scope>
    <source>
        <strain evidence="4 5">MS2379</strain>
    </source>
</reference>
<dbReference type="Proteomes" id="UP000319219">
    <property type="component" value="Unassembled WGS sequence"/>
</dbReference>
<evidence type="ECO:0000256" key="1">
    <source>
        <dbReference type="ARBA" id="ARBA00022679"/>
    </source>
</evidence>
<proteinExistence type="predicted"/>
<comment type="caution">
    <text evidence="4">The sequence shown here is derived from an EMBL/GenBank/DDBJ whole genome shotgun (WGS) entry which is preliminary data.</text>
</comment>
<protein>
    <submittedName>
        <fullName evidence="4">Glycosyltransferase</fullName>
    </submittedName>
</protein>
<dbReference type="EMBL" id="VIJZ01000010">
    <property type="protein sequence ID" value="TQR96791.1"/>
    <property type="molecule type" value="Genomic_DNA"/>
</dbReference>
<dbReference type="PANTHER" id="PTHR43685:SF3">
    <property type="entry name" value="SLR2126 PROTEIN"/>
    <property type="match status" value="1"/>
</dbReference>
<dbReference type="InterPro" id="IPR001173">
    <property type="entry name" value="Glyco_trans_2-like"/>
</dbReference>
<name>A0ABY3B0G0_9BACL</name>
<evidence type="ECO:0000259" key="2">
    <source>
        <dbReference type="Pfam" id="PF00535"/>
    </source>
</evidence>
<accession>A0ABY3B0G0</accession>
<gene>
    <name evidence="4" type="ORF">FKV70_20925</name>
</gene>
<feature type="domain" description="Galactosyltransferase C-terminal" evidence="3">
    <location>
        <begin position="212"/>
        <end position="250"/>
    </location>
</feature>
<evidence type="ECO:0000313" key="5">
    <source>
        <dbReference type="Proteomes" id="UP000319219"/>
    </source>
</evidence>
<dbReference type="RefSeq" id="WP_142614153.1">
    <property type="nucleotide sequence ID" value="NZ_VIJZ01000010.1"/>
</dbReference>
<dbReference type="SUPFAM" id="SSF53448">
    <property type="entry name" value="Nucleotide-diphospho-sugar transferases"/>
    <property type="match status" value="1"/>
</dbReference>
<sequence length="388" mass="45014">MAIRYSVIIPTYNRAQQLLLTLTSFETQTYPKQLFEVIVADDGSTDGTKEMVEGFKASYPLTYVSHPEQRGRSAVRNLGMRRAKGMYIIFCDADFLVLPHFIKTVSRYHRKYPKSVLSGVPHSWDDAFTHYHPDFSVEEKEHCRSILTQSGLWNPGFETANEITPIITPEDVLHQTGALSKVVSPTRVPPSTQKQFASTDVAPWMLLVTRCVVIRRSHLIRVGGFNERFVLYGLEDWDLGYRLHRLKIPFYCIKEVVGYHQEHPTHLRGNVLNMENLRIMYETYGFHDSSLNLFALIPPSEDFETYKNTLRVLRRGLRSRLTRSSAMLLRRTLRMAAKQFYYHNNTPAYQQSLQVIKKKAEHRKSRVAQVLREMLVKSERLESNQNIS</sequence>